<comment type="similarity">
    <text evidence="2">Belongs to the MscS (TC 1.A.23) family.</text>
</comment>
<dbReference type="Gene3D" id="2.30.30.60">
    <property type="match status" value="1"/>
</dbReference>
<evidence type="ECO:0000256" key="7">
    <source>
        <dbReference type="SAM" id="Phobius"/>
    </source>
</evidence>
<accession>A0A2S9YGM5</accession>
<dbReference type="GO" id="GO:0008381">
    <property type="term" value="F:mechanosensitive monoatomic ion channel activity"/>
    <property type="evidence" value="ECO:0007669"/>
    <property type="project" value="InterPro"/>
</dbReference>
<dbReference type="Gene3D" id="1.10.287.1260">
    <property type="match status" value="1"/>
</dbReference>
<dbReference type="SUPFAM" id="SSF50182">
    <property type="entry name" value="Sm-like ribonucleoproteins"/>
    <property type="match status" value="1"/>
</dbReference>
<dbReference type="PANTHER" id="PTHR30460">
    <property type="entry name" value="MODERATE CONDUCTANCE MECHANOSENSITIVE CHANNEL YBIO"/>
    <property type="match status" value="1"/>
</dbReference>
<dbReference type="PANTHER" id="PTHR30460:SF0">
    <property type="entry name" value="MODERATE CONDUCTANCE MECHANOSENSITIVE CHANNEL YBIO"/>
    <property type="match status" value="1"/>
</dbReference>
<dbReference type="Proteomes" id="UP000237968">
    <property type="component" value="Unassembled WGS sequence"/>
</dbReference>
<comment type="subcellular location">
    <subcellularLocation>
        <location evidence="1">Cell membrane</location>
        <topology evidence="1">Multi-pass membrane protein</topology>
    </subcellularLocation>
</comment>
<dbReference type="InterPro" id="IPR011014">
    <property type="entry name" value="MscS_channel_TM-2"/>
</dbReference>
<dbReference type="Pfam" id="PF21088">
    <property type="entry name" value="MS_channel_1st"/>
    <property type="match status" value="1"/>
</dbReference>
<dbReference type="RefSeq" id="WP_106390348.1">
    <property type="nucleotide sequence ID" value="NZ_PVNK01000047.1"/>
</dbReference>
<keyword evidence="11" id="KW-1185">Reference proteome</keyword>
<evidence type="ECO:0000256" key="1">
    <source>
        <dbReference type="ARBA" id="ARBA00004651"/>
    </source>
</evidence>
<evidence type="ECO:0000313" key="10">
    <source>
        <dbReference type="EMBL" id="PRQ04265.1"/>
    </source>
</evidence>
<dbReference type="SUPFAM" id="SSF82861">
    <property type="entry name" value="Mechanosensitive channel protein MscS (YggB), transmembrane region"/>
    <property type="match status" value="1"/>
</dbReference>
<dbReference type="Gene3D" id="3.30.70.100">
    <property type="match status" value="1"/>
</dbReference>
<feature type="transmembrane region" description="Helical" evidence="7">
    <location>
        <begin position="12"/>
        <end position="33"/>
    </location>
</feature>
<evidence type="ECO:0000313" key="11">
    <source>
        <dbReference type="Proteomes" id="UP000237968"/>
    </source>
</evidence>
<feature type="transmembrane region" description="Helical" evidence="7">
    <location>
        <begin position="349"/>
        <end position="378"/>
    </location>
</feature>
<evidence type="ECO:0000256" key="6">
    <source>
        <dbReference type="ARBA" id="ARBA00023136"/>
    </source>
</evidence>
<dbReference type="InterPro" id="IPR023408">
    <property type="entry name" value="MscS_beta-dom_sf"/>
</dbReference>
<sequence>MIPTTDVLVSNATALAVTLALTFVVSFVSRRVIGRVLVPILRRFDVREGQSQQRGAWASRLILFLTLLVSLGLVSGAALLTWYEVDASALLQDWVNEALLRDPVAVAWLVAKVLLALVGALVLYRILRLAIPAAIASLAELELLAPRRAQLDRLLERAQATLRWGLGLGAILVVVYLMTEASIIRGPLAAVTYVVVGISLARSIVVGAHLVVDVLFELSESLEDRRTPLRFVGRLSRLTTVTKRVVEYFVYVGTATVVINEVTPETALAELGPAVIRVIAIMYVARVIIEICGVAVNEWLAASPDASEAEQQQRQTLGPITISLIRYAIYIMAISMALGELGLDASPILAAAGLMGIAVGLGAQTIVGDLVSGFFILFEGMFLVGHRVRVGDVLGEVEDIGVRVTKVRDEYGILHAIPNGEIRAVASHSQRYVNAVVELGVPYEEDLPRVLRVLDDHLREIRARYPDIIGDSDLSVEELRETCVWLEILTPVKPGRDEEMGEAMRLEVVNALAAAKILPPRARHVVELEGQREPALPGS</sequence>
<comment type="caution">
    <text evidence="10">The sequence shown here is derived from an EMBL/GenBank/DDBJ whole genome shotgun (WGS) entry which is preliminary data.</text>
</comment>
<dbReference type="AlphaFoldDB" id="A0A2S9YGM5"/>
<keyword evidence="3" id="KW-1003">Cell membrane</keyword>
<feature type="transmembrane region" description="Helical" evidence="7">
    <location>
        <begin position="160"/>
        <end position="178"/>
    </location>
</feature>
<evidence type="ECO:0000256" key="2">
    <source>
        <dbReference type="ARBA" id="ARBA00008017"/>
    </source>
</evidence>
<feature type="transmembrane region" description="Helical" evidence="7">
    <location>
        <begin position="61"/>
        <end position="83"/>
    </location>
</feature>
<evidence type="ECO:0000256" key="5">
    <source>
        <dbReference type="ARBA" id="ARBA00022989"/>
    </source>
</evidence>
<feature type="transmembrane region" description="Helical" evidence="7">
    <location>
        <begin position="190"/>
        <end position="216"/>
    </location>
</feature>
<feature type="transmembrane region" description="Helical" evidence="7">
    <location>
        <begin position="324"/>
        <end position="343"/>
    </location>
</feature>
<dbReference type="OrthoDB" id="9784565at2"/>
<evidence type="ECO:0000259" key="8">
    <source>
        <dbReference type="Pfam" id="PF00924"/>
    </source>
</evidence>
<organism evidence="10 11">
    <name type="scientific">Enhygromyxa salina</name>
    <dbReference type="NCBI Taxonomy" id="215803"/>
    <lineage>
        <taxon>Bacteria</taxon>
        <taxon>Pseudomonadati</taxon>
        <taxon>Myxococcota</taxon>
        <taxon>Polyangia</taxon>
        <taxon>Nannocystales</taxon>
        <taxon>Nannocystaceae</taxon>
        <taxon>Enhygromyxa</taxon>
    </lineage>
</organism>
<evidence type="ECO:0000256" key="3">
    <source>
        <dbReference type="ARBA" id="ARBA00022475"/>
    </source>
</evidence>
<protein>
    <submittedName>
        <fullName evidence="10">Putative MscS family protein YkuT</fullName>
    </submittedName>
</protein>
<gene>
    <name evidence="10" type="primary">ykuT</name>
    <name evidence="10" type="ORF">ENSA5_09140</name>
</gene>
<proteinExistence type="inferred from homology"/>
<feature type="transmembrane region" description="Helical" evidence="7">
    <location>
        <begin position="103"/>
        <end position="124"/>
    </location>
</feature>
<dbReference type="InterPro" id="IPR010920">
    <property type="entry name" value="LSM_dom_sf"/>
</dbReference>
<evidence type="ECO:0000256" key="4">
    <source>
        <dbReference type="ARBA" id="ARBA00022692"/>
    </source>
</evidence>
<keyword evidence="5 7" id="KW-1133">Transmembrane helix</keyword>
<evidence type="ECO:0000259" key="9">
    <source>
        <dbReference type="Pfam" id="PF21088"/>
    </source>
</evidence>
<dbReference type="EMBL" id="PVNK01000047">
    <property type="protein sequence ID" value="PRQ04265.1"/>
    <property type="molecule type" value="Genomic_DNA"/>
</dbReference>
<dbReference type="InterPro" id="IPR049142">
    <property type="entry name" value="MS_channel_1st"/>
</dbReference>
<keyword evidence="6 7" id="KW-0472">Membrane</keyword>
<reference evidence="10 11" key="1">
    <citation type="submission" date="2018-03" db="EMBL/GenBank/DDBJ databases">
        <title>Draft Genome Sequences of the Obligatory Marine Myxobacteria Enhygromyxa salina SWB005.</title>
        <authorList>
            <person name="Poehlein A."/>
            <person name="Moghaddam J.A."/>
            <person name="Harms H."/>
            <person name="Alanjari M."/>
            <person name="Koenig G.M."/>
            <person name="Daniel R."/>
            <person name="Schaeberle T.F."/>
        </authorList>
    </citation>
    <scope>NUCLEOTIDE SEQUENCE [LARGE SCALE GENOMIC DNA]</scope>
    <source>
        <strain evidence="10 11">SWB005</strain>
    </source>
</reference>
<feature type="domain" description="Mechanosensitive ion channel transmembrane helices 2/3" evidence="9">
    <location>
        <begin position="324"/>
        <end position="364"/>
    </location>
</feature>
<keyword evidence="4 7" id="KW-0812">Transmembrane</keyword>
<feature type="domain" description="Mechanosensitive ion channel MscS" evidence="8">
    <location>
        <begin position="365"/>
        <end position="422"/>
    </location>
</feature>
<dbReference type="InterPro" id="IPR006685">
    <property type="entry name" value="MscS_channel_2nd"/>
</dbReference>
<dbReference type="GO" id="GO:0005886">
    <property type="term" value="C:plasma membrane"/>
    <property type="evidence" value="ECO:0007669"/>
    <property type="project" value="UniProtKB-SubCell"/>
</dbReference>
<name>A0A2S9YGM5_9BACT</name>
<dbReference type="Pfam" id="PF00924">
    <property type="entry name" value="MS_channel_2nd"/>
    <property type="match status" value="1"/>
</dbReference>
<dbReference type="InterPro" id="IPR045276">
    <property type="entry name" value="YbiO_bact"/>
</dbReference>